<dbReference type="Gene3D" id="2.60.40.640">
    <property type="match status" value="2"/>
</dbReference>
<evidence type="ECO:0000259" key="3">
    <source>
        <dbReference type="SMART" id="SM01017"/>
    </source>
</evidence>
<feature type="region of interest" description="Disordered" evidence="2">
    <location>
        <begin position="449"/>
        <end position="593"/>
    </location>
</feature>
<evidence type="ECO:0000313" key="5">
    <source>
        <dbReference type="WBParaSite" id="Pan_g868.t1"/>
    </source>
</evidence>
<accession>A0A7E4W8Q5</accession>
<reference evidence="4" key="1">
    <citation type="journal article" date="2013" name="Genetics">
        <title>The draft genome and transcriptome of Panagrellus redivivus are shaped by the harsh demands of a free-living lifestyle.</title>
        <authorList>
            <person name="Srinivasan J."/>
            <person name="Dillman A.R."/>
            <person name="Macchietto M.G."/>
            <person name="Heikkinen L."/>
            <person name="Lakso M."/>
            <person name="Fracchia K.M."/>
            <person name="Antoshechkin I."/>
            <person name="Mortazavi A."/>
            <person name="Wong G."/>
            <person name="Sternberg P.W."/>
        </authorList>
    </citation>
    <scope>NUCLEOTIDE SEQUENCE [LARGE SCALE GENOMIC DNA]</scope>
    <source>
        <strain evidence="4">MT8872</strain>
    </source>
</reference>
<evidence type="ECO:0000313" key="4">
    <source>
        <dbReference type="Proteomes" id="UP000492821"/>
    </source>
</evidence>
<dbReference type="InterPro" id="IPR011022">
    <property type="entry name" value="Arrestin_C-like"/>
</dbReference>
<feature type="compositionally biased region" description="Basic and acidic residues" evidence="2">
    <location>
        <begin position="558"/>
        <end position="571"/>
    </location>
</feature>
<dbReference type="Pfam" id="PF00339">
    <property type="entry name" value="Arrestin_N"/>
    <property type="match status" value="1"/>
</dbReference>
<proteinExistence type="inferred from homology"/>
<name>A0A7E4W8Q5_PANRE</name>
<dbReference type="GO" id="GO:0015031">
    <property type="term" value="P:protein transport"/>
    <property type="evidence" value="ECO:0007669"/>
    <property type="project" value="TreeGrafter"/>
</dbReference>
<evidence type="ECO:0000256" key="2">
    <source>
        <dbReference type="SAM" id="MobiDB-lite"/>
    </source>
</evidence>
<dbReference type="GO" id="GO:0005737">
    <property type="term" value="C:cytoplasm"/>
    <property type="evidence" value="ECO:0007669"/>
    <property type="project" value="TreeGrafter"/>
</dbReference>
<organism evidence="4 5">
    <name type="scientific">Panagrellus redivivus</name>
    <name type="common">Microworm</name>
    <dbReference type="NCBI Taxonomy" id="6233"/>
    <lineage>
        <taxon>Eukaryota</taxon>
        <taxon>Metazoa</taxon>
        <taxon>Ecdysozoa</taxon>
        <taxon>Nematoda</taxon>
        <taxon>Chromadorea</taxon>
        <taxon>Rhabditida</taxon>
        <taxon>Tylenchina</taxon>
        <taxon>Panagrolaimomorpha</taxon>
        <taxon>Panagrolaimoidea</taxon>
        <taxon>Panagrolaimidae</taxon>
        <taxon>Panagrellus</taxon>
    </lineage>
</organism>
<feature type="region of interest" description="Disordered" evidence="2">
    <location>
        <begin position="278"/>
        <end position="313"/>
    </location>
</feature>
<feature type="domain" description="Arrestin C-terminal-like" evidence="3">
    <location>
        <begin position="178"/>
        <end position="353"/>
    </location>
</feature>
<dbReference type="InterPro" id="IPR050357">
    <property type="entry name" value="Arrestin_domain-protein"/>
</dbReference>
<evidence type="ECO:0000256" key="1">
    <source>
        <dbReference type="ARBA" id="ARBA00005298"/>
    </source>
</evidence>
<dbReference type="InterPro" id="IPR011021">
    <property type="entry name" value="Arrestin-like_N"/>
</dbReference>
<dbReference type="AlphaFoldDB" id="A0A7E4W8Q5"/>
<dbReference type="PANTHER" id="PTHR11188">
    <property type="entry name" value="ARRESTIN DOMAIN CONTAINING PROTEIN"/>
    <property type="match status" value="1"/>
</dbReference>
<dbReference type="Pfam" id="PF02752">
    <property type="entry name" value="Arrestin_C"/>
    <property type="match status" value="1"/>
</dbReference>
<comment type="similarity">
    <text evidence="1">Belongs to the arrestin family.</text>
</comment>
<dbReference type="InterPro" id="IPR014752">
    <property type="entry name" value="Arrestin-like_C"/>
</dbReference>
<feature type="compositionally biased region" description="Acidic residues" evidence="2">
    <location>
        <begin position="517"/>
        <end position="539"/>
    </location>
</feature>
<keyword evidence="4" id="KW-1185">Reference proteome</keyword>
<protein>
    <submittedName>
        <fullName evidence="5">Arrestin_C domain-containing protein</fullName>
    </submittedName>
</protein>
<feature type="compositionally biased region" description="Basic and acidic residues" evidence="2">
    <location>
        <begin position="484"/>
        <end position="501"/>
    </location>
</feature>
<dbReference type="SMART" id="SM01017">
    <property type="entry name" value="Arrestin_C"/>
    <property type="match status" value="1"/>
</dbReference>
<sequence>MSLSATDLFERFDIEFDAGPEPYFHGGELITGALKINLKQKVTIRAIRIQFKGRACWLGDTTKGAEVEKVYFDKDFVLLERPPGKPEPGHFDWIANFTYSLPFQFQLPKGCATSYEGPQAFIRYFARATLITDEVDASQYISKKGFTVVAPPELHQLLPPASDPVEVDDVTTFGSCCCRGKVTTKLSLPKSAYAPGEKIVGTFTVNNKHPKQILDQVEVRLIDRVVPSDGDGTPVHRGRGSIENRTLVLRKLEKEDGIKAKSQLTLDHVHFLTVPAVAPSTQQSHEARSVSPPQSPDIRLQRDGPASQLLESPSSLTLKQRKKPFLKLGYALQVSLGPRVLLEVPLNIHPIPLYAHGVEFQPFVAGTQNFHEADETDKKPLKTPFEYVPRYPVYTTEPTPTVALTSGSDHELSVTANGDVELNRSVEISDLPNGDRVILTKEEIVIVHNNDSGHSGAPSPSPHREQTTESTAGQVEVVPEDVPQEDHQQQRDLVREKRPEPEDIPEPSPETTTEPEATPEVEATPETEAEPEQSEDTEIPETQSEPIIEEPEDPTTPEGHDGSEVVHEETRVTTTTDEDGEHTTTIVTHDVNGGVKTVTTEEYEEGDHKVQKTVENYEYTDENGVRVEVQKTVEQTLVPSEVHVHTSETH</sequence>
<dbReference type="PANTHER" id="PTHR11188:SF3">
    <property type="entry name" value="ARRESTIN C-TERMINAL-LIKE DOMAIN-CONTAINING PROTEIN"/>
    <property type="match status" value="1"/>
</dbReference>
<dbReference type="WBParaSite" id="Pan_g868.t1">
    <property type="protein sequence ID" value="Pan_g868.t1"/>
    <property type="gene ID" value="Pan_g868"/>
</dbReference>
<dbReference type="SUPFAM" id="SSF81296">
    <property type="entry name" value="E set domains"/>
    <property type="match status" value="1"/>
</dbReference>
<dbReference type="InterPro" id="IPR014756">
    <property type="entry name" value="Ig_E-set"/>
</dbReference>
<dbReference type="Proteomes" id="UP000492821">
    <property type="component" value="Unassembled WGS sequence"/>
</dbReference>
<reference evidence="5" key="2">
    <citation type="submission" date="2020-10" db="UniProtKB">
        <authorList>
            <consortium name="WormBaseParasite"/>
        </authorList>
    </citation>
    <scope>IDENTIFICATION</scope>
</reference>